<dbReference type="EnsemblPlants" id="MELO3C033447.2.1">
    <property type="protein sequence ID" value="MELO3C033447.2.1"/>
    <property type="gene ID" value="MELO3C033447.2"/>
</dbReference>
<name>A0A9I9EGF2_CUCME</name>
<proteinExistence type="predicted"/>
<organism evidence="1">
    <name type="scientific">Cucumis melo</name>
    <name type="common">Muskmelon</name>
    <dbReference type="NCBI Taxonomy" id="3656"/>
    <lineage>
        <taxon>Eukaryota</taxon>
        <taxon>Viridiplantae</taxon>
        <taxon>Streptophyta</taxon>
        <taxon>Embryophyta</taxon>
        <taxon>Tracheophyta</taxon>
        <taxon>Spermatophyta</taxon>
        <taxon>Magnoliopsida</taxon>
        <taxon>eudicotyledons</taxon>
        <taxon>Gunneridae</taxon>
        <taxon>Pentapetalae</taxon>
        <taxon>rosids</taxon>
        <taxon>fabids</taxon>
        <taxon>Cucurbitales</taxon>
        <taxon>Cucurbitaceae</taxon>
        <taxon>Benincaseae</taxon>
        <taxon>Cucumis</taxon>
    </lineage>
</organism>
<evidence type="ECO:0000313" key="1">
    <source>
        <dbReference type="EnsemblPlants" id="MELO3C033447.2.1"/>
    </source>
</evidence>
<sequence length="61" mass="6760">MLLLSLSDLYIEDFMSNDPHLIKCKKYNLQSELKVYLAKEGAVGLDPGVAPRDHPEVDGGD</sequence>
<accession>A0A9I9EGF2</accession>
<protein>
    <submittedName>
        <fullName evidence="1">Uncharacterized protein</fullName>
    </submittedName>
</protein>
<reference evidence="1" key="1">
    <citation type="submission" date="2023-03" db="UniProtKB">
        <authorList>
            <consortium name="EnsemblPlants"/>
        </authorList>
    </citation>
    <scope>IDENTIFICATION</scope>
</reference>
<dbReference type="AlphaFoldDB" id="A0A9I9EGF2"/>
<dbReference type="Gramene" id="MELO3C033447.2.1">
    <property type="protein sequence ID" value="MELO3C033447.2.1"/>
    <property type="gene ID" value="MELO3C033447.2"/>
</dbReference>